<gene>
    <name evidence="2" type="ORF">LG943_23350</name>
</gene>
<keyword evidence="1" id="KW-0472">Membrane</keyword>
<dbReference type="AlphaFoldDB" id="A0A9X3NP01"/>
<reference evidence="2" key="1">
    <citation type="submission" date="2021-10" db="EMBL/GenBank/DDBJ databases">
        <title>Streptomonospora sp. nov., isolated from mangrove soil.</title>
        <authorList>
            <person name="Chen X."/>
            <person name="Ge X."/>
            <person name="Liu W."/>
        </authorList>
    </citation>
    <scope>NUCLEOTIDE SEQUENCE</scope>
    <source>
        <strain evidence="2">S1-112</strain>
    </source>
</reference>
<evidence type="ECO:0000256" key="1">
    <source>
        <dbReference type="SAM" id="Phobius"/>
    </source>
</evidence>
<organism evidence="2 3">
    <name type="scientific">Streptomonospora mangrovi</name>
    <dbReference type="NCBI Taxonomy" id="2883123"/>
    <lineage>
        <taxon>Bacteria</taxon>
        <taxon>Bacillati</taxon>
        <taxon>Actinomycetota</taxon>
        <taxon>Actinomycetes</taxon>
        <taxon>Streptosporangiales</taxon>
        <taxon>Nocardiopsidaceae</taxon>
        <taxon>Streptomonospora</taxon>
    </lineage>
</organism>
<feature type="transmembrane region" description="Helical" evidence="1">
    <location>
        <begin position="72"/>
        <end position="94"/>
    </location>
</feature>
<dbReference type="RefSeq" id="WP_270074483.1">
    <property type="nucleotide sequence ID" value="NZ_JAJAQC010000051.1"/>
</dbReference>
<dbReference type="Proteomes" id="UP001140076">
    <property type="component" value="Unassembled WGS sequence"/>
</dbReference>
<proteinExistence type="predicted"/>
<evidence type="ECO:0000313" key="3">
    <source>
        <dbReference type="Proteomes" id="UP001140076"/>
    </source>
</evidence>
<keyword evidence="1" id="KW-0812">Transmembrane</keyword>
<protein>
    <submittedName>
        <fullName evidence="2">Uncharacterized protein</fullName>
    </submittedName>
</protein>
<name>A0A9X3NP01_9ACTN</name>
<keyword evidence="3" id="KW-1185">Reference proteome</keyword>
<dbReference type="EMBL" id="JAJAQC010000051">
    <property type="protein sequence ID" value="MDA0567232.1"/>
    <property type="molecule type" value="Genomic_DNA"/>
</dbReference>
<sequence>MDHRQPLRVGWARYCRLWVDHHADLLRARTRPVWGPIAGAASEVAWVGRLTAGSVAARLARARPGPWTDGRLFALVLVIALGSLAVATVLGFALAEWLAADGPDDVLPAAGGAVVVGGALSVLVFVVFASAEAERPDSEKG</sequence>
<accession>A0A9X3NP01</accession>
<comment type="caution">
    <text evidence="2">The sequence shown here is derived from an EMBL/GenBank/DDBJ whole genome shotgun (WGS) entry which is preliminary data.</text>
</comment>
<feature type="transmembrane region" description="Helical" evidence="1">
    <location>
        <begin position="106"/>
        <end position="131"/>
    </location>
</feature>
<keyword evidence="1" id="KW-1133">Transmembrane helix</keyword>
<evidence type="ECO:0000313" key="2">
    <source>
        <dbReference type="EMBL" id="MDA0567232.1"/>
    </source>
</evidence>